<gene>
    <name evidence="1" type="ORF">PACLA_8A011843</name>
</gene>
<protein>
    <submittedName>
        <fullName evidence="1">Uncharacterized protein</fullName>
    </submittedName>
</protein>
<accession>A0A6S7GXK9</accession>
<organism evidence="1 2">
    <name type="scientific">Paramuricea clavata</name>
    <name type="common">Red gorgonian</name>
    <name type="synonym">Violescent sea-whip</name>
    <dbReference type="NCBI Taxonomy" id="317549"/>
    <lineage>
        <taxon>Eukaryota</taxon>
        <taxon>Metazoa</taxon>
        <taxon>Cnidaria</taxon>
        <taxon>Anthozoa</taxon>
        <taxon>Octocorallia</taxon>
        <taxon>Malacalcyonacea</taxon>
        <taxon>Plexauridae</taxon>
        <taxon>Paramuricea</taxon>
    </lineage>
</organism>
<sequence length="150" mass="17507">MLNGEIEKLSVKNKVSFGFDDDDDENSCSSITVETGICTACNDEEYIHQRGKSGKQKRHDHDDEGCYHNLLDKLEKVCACTLRTDNEFACLCCDEPYDFSYMFEQPDQQQQPEQQLEQEQDDGYTEMMKQHDEMYAEMMRSLNDIIDEDE</sequence>
<keyword evidence="2" id="KW-1185">Reference proteome</keyword>
<proteinExistence type="predicted"/>
<comment type="caution">
    <text evidence="1">The sequence shown here is derived from an EMBL/GenBank/DDBJ whole genome shotgun (WGS) entry which is preliminary data.</text>
</comment>
<dbReference type="Proteomes" id="UP001152795">
    <property type="component" value="Unassembled WGS sequence"/>
</dbReference>
<reference evidence="1" key="1">
    <citation type="submission" date="2020-04" db="EMBL/GenBank/DDBJ databases">
        <authorList>
            <person name="Alioto T."/>
            <person name="Alioto T."/>
            <person name="Gomez Garrido J."/>
        </authorList>
    </citation>
    <scope>NUCLEOTIDE SEQUENCE</scope>
    <source>
        <strain evidence="1">A484AB</strain>
    </source>
</reference>
<evidence type="ECO:0000313" key="1">
    <source>
        <dbReference type="EMBL" id="CAB3994979.1"/>
    </source>
</evidence>
<dbReference type="EMBL" id="CACRXK020002576">
    <property type="protein sequence ID" value="CAB3994979.1"/>
    <property type="molecule type" value="Genomic_DNA"/>
</dbReference>
<evidence type="ECO:0000313" key="2">
    <source>
        <dbReference type="Proteomes" id="UP001152795"/>
    </source>
</evidence>
<name>A0A6S7GXK9_PARCT</name>
<dbReference type="AlphaFoldDB" id="A0A6S7GXK9"/>